<dbReference type="EMBL" id="BMAW01000572">
    <property type="protein sequence ID" value="GFS69654.1"/>
    <property type="molecule type" value="Genomic_DNA"/>
</dbReference>
<comment type="caution">
    <text evidence="1">The sequence shown here is derived from an EMBL/GenBank/DDBJ whole genome shotgun (WGS) entry which is preliminary data.</text>
</comment>
<protein>
    <submittedName>
        <fullName evidence="1">Uncharacterized protein</fullName>
    </submittedName>
</protein>
<evidence type="ECO:0000313" key="1">
    <source>
        <dbReference type="EMBL" id="GFS69654.1"/>
    </source>
</evidence>
<dbReference type="OrthoDB" id="6433033at2759"/>
<evidence type="ECO:0000313" key="2">
    <source>
        <dbReference type="Proteomes" id="UP000887013"/>
    </source>
</evidence>
<dbReference type="Proteomes" id="UP000887013">
    <property type="component" value="Unassembled WGS sequence"/>
</dbReference>
<gene>
    <name evidence="1" type="primary">AVEN_109778_1</name>
    <name evidence="1" type="ORF">NPIL_186291</name>
</gene>
<keyword evidence="2" id="KW-1185">Reference proteome</keyword>
<name>A0A8X6MNG5_NEPPI</name>
<proteinExistence type="predicted"/>
<dbReference type="AlphaFoldDB" id="A0A8X6MNG5"/>
<reference evidence="1" key="1">
    <citation type="submission" date="2020-08" db="EMBL/GenBank/DDBJ databases">
        <title>Multicomponent nature underlies the extraordinary mechanical properties of spider dragline silk.</title>
        <authorList>
            <person name="Kono N."/>
            <person name="Nakamura H."/>
            <person name="Mori M."/>
            <person name="Yoshida Y."/>
            <person name="Ohtoshi R."/>
            <person name="Malay A.D."/>
            <person name="Moran D.A.P."/>
            <person name="Tomita M."/>
            <person name="Numata K."/>
            <person name="Arakawa K."/>
        </authorList>
    </citation>
    <scope>NUCLEOTIDE SEQUENCE</scope>
</reference>
<organism evidence="1 2">
    <name type="scientific">Nephila pilipes</name>
    <name type="common">Giant wood spider</name>
    <name type="synonym">Nephila maculata</name>
    <dbReference type="NCBI Taxonomy" id="299642"/>
    <lineage>
        <taxon>Eukaryota</taxon>
        <taxon>Metazoa</taxon>
        <taxon>Ecdysozoa</taxon>
        <taxon>Arthropoda</taxon>
        <taxon>Chelicerata</taxon>
        <taxon>Arachnida</taxon>
        <taxon>Araneae</taxon>
        <taxon>Araneomorphae</taxon>
        <taxon>Entelegynae</taxon>
        <taxon>Araneoidea</taxon>
        <taxon>Nephilidae</taxon>
        <taxon>Nephila</taxon>
    </lineage>
</organism>
<accession>A0A8X6MNG5</accession>
<sequence>MVMDDVESLSRFIDPQVAFDFDFIKSALSSDTTSDHRCSVPSCTDITSGDDTSTLLDFFSDPSIELKSGIQTFIISLHFLNEVKLTFSQRK</sequence>